<reference evidence="1" key="1">
    <citation type="journal article" date="2023" name="G3 (Bethesda)">
        <title>Whole genome assembly and annotation of the endangered Caribbean coral Acropora cervicornis.</title>
        <authorList>
            <person name="Selwyn J.D."/>
            <person name="Vollmer S.V."/>
        </authorList>
    </citation>
    <scope>NUCLEOTIDE SEQUENCE</scope>
    <source>
        <strain evidence="1">K2</strain>
    </source>
</reference>
<dbReference type="AlphaFoldDB" id="A0AAD9VA49"/>
<accession>A0AAD9VA49</accession>
<reference evidence="1" key="2">
    <citation type="journal article" date="2023" name="Science">
        <title>Genomic signatures of disease resistance in endangered staghorn corals.</title>
        <authorList>
            <person name="Vollmer S.V."/>
            <person name="Selwyn J.D."/>
            <person name="Despard B.A."/>
            <person name="Roesel C.L."/>
        </authorList>
    </citation>
    <scope>NUCLEOTIDE SEQUENCE</scope>
    <source>
        <strain evidence="1">K2</strain>
    </source>
</reference>
<dbReference type="Proteomes" id="UP001249851">
    <property type="component" value="Unassembled WGS sequence"/>
</dbReference>
<protein>
    <submittedName>
        <fullName evidence="1">Uncharacterized protein</fullName>
    </submittedName>
</protein>
<gene>
    <name evidence="1" type="ORF">P5673_008655</name>
</gene>
<proteinExistence type="predicted"/>
<evidence type="ECO:0000313" key="1">
    <source>
        <dbReference type="EMBL" id="KAK2566896.1"/>
    </source>
</evidence>
<comment type="caution">
    <text evidence="1">The sequence shown here is derived from an EMBL/GenBank/DDBJ whole genome shotgun (WGS) entry which is preliminary data.</text>
</comment>
<evidence type="ECO:0000313" key="2">
    <source>
        <dbReference type="Proteomes" id="UP001249851"/>
    </source>
</evidence>
<sequence length="137" mass="16092">MSLFKDLRDAGFYKDYCLVKECLRFCFLPVIRHELRLVAELWNTHNNQGKTRCEVEGGKPYVMFLTPEIHGKENYLVNVDIQDVEAACKEIYPENCVDYNENFEELVRPIEPDYEPPSNEPEALKLYIKIIDCLKNV</sequence>
<keyword evidence="2" id="KW-1185">Reference proteome</keyword>
<name>A0AAD9VA49_ACRCE</name>
<organism evidence="1 2">
    <name type="scientific">Acropora cervicornis</name>
    <name type="common">Staghorn coral</name>
    <dbReference type="NCBI Taxonomy" id="6130"/>
    <lineage>
        <taxon>Eukaryota</taxon>
        <taxon>Metazoa</taxon>
        <taxon>Cnidaria</taxon>
        <taxon>Anthozoa</taxon>
        <taxon>Hexacorallia</taxon>
        <taxon>Scleractinia</taxon>
        <taxon>Astrocoeniina</taxon>
        <taxon>Acroporidae</taxon>
        <taxon>Acropora</taxon>
    </lineage>
</organism>
<dbReference type="EMBL" id="JARQWQ010000015">
    <property type="protein sequence ID" value="KAK2566896.1"/>
    <property type="molecule type" value="Genomic_DNA"/>
</dbReference>